<dbReference type="PANTHER" id="PTHR11206">
    <property type="entry name" value="MULTIDRUG RESISTANCE PROTEIN"/>
    <property type="match status" value="1"/>
</dbReference>
<feature type="transmembrane region" description="Helical" evidence="2">
    <location>
        <begin position="160"/>
        <end position="184"/>
    </location>
</feature>
<dbReference type="GO" id="GO:0015297">
    <property type="term" value="F:antiporter activity"/>
    <property type="evidence" value="ECO:0007669"/>
    <property type="project" value="InterPro"/>
</dbReference>
<keyword evidence="2" id="KW-0472">Membrane</keyword>
<sequence>MGPKDDPKEKPKEDTMLKALVAILDDRFGTTNQMISALQGSVEALMVSKGEFEQWKPEMEKQVGDLKVSVSLLQETLHQVGPISSTLQDPAVKVAVDPQSKMPAAAHRVATASAAASGPNGHRVDSYHRGLGFGDDFPGPTPVTDPNIHVGVAHALVRGLGFAGAAASASVSLWVSCLMLAAYVRFSERFRDTWCGPTAEAFRHVLPGLKLAIPFAVMVWSVLTETTPEPLDFQLPEEQTQEVQEEQPQQDTDPTDPVAPLSLTLRVEVDSGIASFPLRYTDSILRKAETLHENTQAVSYMITYGFAAVISTRVSNELGAGNINNAKKALTVSLSLSLLLAVAFLLLLGLGHDLWASLFSNSETVVSAFASMTPLLIGSVVLDSTQGVLSGVARGCGWQHMAAWTNLVAFYIVGLPLALLFGFTLGLNIKGLWLGQICGLLCQNCVLLFITLRTNWEKIDLTTLNQENDFFC</sequence>
<dbReference type="EMBL" id="RWGY01000035">
    <property type="protein sequence ID" value="TVU13186.1"/>
    <property type="molecule type" value="Genomic_DNA"/>
</dbReference>
<feature type="region of interest" description="Disordered" evidence="3">
    <location>
        <begin position="237"/>
        <end position="257"/>
    </location>
</feature>
<comment type="similarity">
    <text evidence="1 2">Belongs to the multi antimicrobial extrusion (MATE) (TC 2.A.66.1) family.</text>
</comment>
<comment type="caution">
    <text evidence="2">Lacks conserved residue(s) required for the propagation of feature annotation.</text>
</comment>
<dbReference type="InterPro" id="IPR002528">
    <property type="entry name" value="MATE_fam"/>
</dbReference>
<feature type="transmembrane region" description="Helical" evidence="2">
    <location>
        <begin position="403"/>
        <end position="427"/>
    </location>
</feature>
<reference evidence="4 5" key="1">
    <citation type="journal article" date="2019" name="Sci. Rep.">
        <title>A high-quality genome of Eragrostis curvula grass provides insights into Poaceae evolution and supports new strategies to enhance forage quality.</title>
        <authorList>
            <person name="Carballo J."/>
            <person name="Santos B.A.C.M."/>
            <person name="Zappacosta D."/>
            <person name="Garbus I."/>
            <person name="Selva J.P."/>
            <person name="Gallo C.A."/>
            <person name="Diaz A."/>
            <person name="Albertini E."/>
            <person name="Caccamo M."/>
            <person name="Echenique V."/>
        </authorList>
    </citation>
    <scope>NUCLEOTIDE SEQUENCE [LARGE SCALE GENOMIC DNA]</scope>
    <source>
        <strain evidence="5">cv. Victoria</strain>
        <tissue evidence="4">Leaf</tissue>
    </source>
</reference>
<evidence type="ECO:0000256" key="1">
    <source>
        <dbReference type="ARBA" id="ARBA00010199"/>
    </source>
</evidence>
<dbReference type="OrthoDB" id="2126698at2759"/>
<evidence type="ECO:0000313" key="4">
    <source>
        <dbReference type="EMBL" id="TVU13186.1"/>
    </source>
</evidence>
<dbReference type="AlphaFoldDB" id="A0A5J9TP64"/>
<feature type="compositionally biased region" description="Low complexity" evidence="3">
    <location>
        <begin position="246"/>
        <end position="257"/>
    </location>
</feature>
<evidence type="ECO:0000313" key="5">
    <source>
        <dbReference type="Proteomes" id="UP000324897"/>
    </source>
</evidence>
<dbReference type="GO" id="GO:0016020">
    <property type="term" value="C:membrane"/>
    <property type="evidence" value="ECO:0007669"/>
    <property type="project" value="InterPro"/>
</dbReference>
<feature type="transmembrane region" description="Helical" evidence="2">
    <location>
        <begin position="433"/>
        <end position="452"/>
    </location>
</feature>
<comment type="caution">
    <text evidence="4">The sequence shown here is derived from an EMBL/GenBank/DDBJ whole genome shotgun (WGS) entry which is preliminary data.</text>
</comment>
<gene>
    <name evidence="4" type="ORF">EJB05_40718</name>
</gene>
<dbReference type="Proteomes" id="UP000324897">
    <property type="component" value="Unassembled WGS sequence"/>
</dbReference>
<evidence type="ECO:0000256" key="2">
    <source>
        <dbReference type="RuleBase" id="RU004914"/>
    </source>
</evidence>
<keyword evidence="5" id="KW-1185">Reference proteome</keyword>
<dbReference type="Gramene" id="TVU13186">
    <property type="protein sequence ID" value="TVU13186"/>
    <property type="gene ID" value="EJB05_40718"/>
</dbReference>
<feature type="non-terminal residue" evidence="4">
    <location>
        <position position="1"/>
    </location>
</feature>
<dbReference type="GO" id="GO:0042910">
    <property type="term" value="F:xenobiotic transmembrane transporter activity"/>
    <property type="evidence" value="ECO:0007669"/>
    <property type="project" value="InterPro"/>
</dbReference>
<feature type="transmembrane region" description="Helical" evidence="2">
    <location>
        <begin position="329"/>
        <end position="352"/>
    </location>
</feature>
<dbReference type="Pfam" id="PF01554">
    <property type="entry name" value="MatE"/>
    <property type="match status" value="1"/>
</dbReference>
<protein>
    <recommendedName>
        <fullName evidence="2">Protein DETOXIFICATION</fullName>
    </recommendedName>
    <alternativeName>
        <fullName evidence="2">Multidrug and toxic compound extrusion protein</fullName>
    </alternativeName>
</protein>
<keyword evidence="2" id="KW-1133">Transmembrane helix</keyword>
<keyword evidence="2" id="KW-0812">Transmembrane</keyword>
<evidence type="ECO:0000256" key="3">
    <source>
        <dbReference type="SAM" id="MobiDB-lite"/>
    </source>
</evidence>
<name>A0A5J9TP64_9POAL</name>
<organism evidence="4 5">
    <name type="scientific">Eragrostis curvula</name>
    <name type="common">weeping love grass</name>
    <dbReference type="NCBI Taxonomy" id="38414"/>
    <lineage>
        <taxon>Eukaryota</taxon>
        <taxon>Viridiplantae</taxon>
        <taxon>Streptophyta</taxon>
        <taxon>Embryophyta</taxon>
        <taxon>Tracheophyta</taxon>
        <taxon>Spermatophyta</taxon>
        <taxon>Magnoliopsida</taxon>
        <taxon>Liliopsida</taxon>
        <taxon>Poales</taxon>
        <taxon>Poaceae</taxon>
        <taxon>PACMAD clade</taxon>
        <taxon>Chloridoideae</taxon>
        <taxon>Eragrostideae</taxon>
        <taxon>Eragrostidinae</taxon>
        <taxon>Eragrostis</taxon>
    </lineage>
</organism>
<proteinExistence type="inferred from homology"/>
<accession>A0A5J9TP64</accession>